<proteinExistence type="inferred from homology"/>
<dbReference type="Gene3D" id="1.20.1260.20">
    <property type="entry name" value="PPE superfamily"/>
    <property type="match status" value="1"/>
</dbReference>
<dbReference type="InterPro" id="IPR038332">
    <property type="entry name" value="PPE_sf"/>
</dbReference>
<dbReference type="PANTHER" id="PTHR46766">
    <property type="entry name" value="GLUTAMINE-RICH PROTEIN 2"/>
    <property type="match status" value="1"/>
</dbReference>
<dbReference type="SUPFAM" id="SSF140459">
    <property type="entry name" value="PE/PPE dimer-like"/>
    <property type="match status" value="1"/>
</dbReference>
<feature type="region of interest" description="Disordered" evidence="2">
    <location>
        <begin position="234"/>
        <end position="255"/>
    </location>
</feature>
<keyword evidence="5" id="KW-1185">Reference proteome</keyword>
<dbReference type="EMBL" id="AP022575">
    <property type="protein sequence ID" value="BBX72109.1"/>
    <property type="molecule type" value="Genomic_DNA"/>
</dbReference>
<evidence type="ECO:0000313" key="4">
    <source>
        <dbReference type="EMBL" id="BBX72109.1"/>
    </source>
</evidence>
<evidence type="ECO:0000256" key="1">
    <source>
        <dbReference type="ARBA" id="ARBA00010652"/>
    </source>
</evidence>
<comment type="similarity">
    <text evidence="1">Belongs to the mycobacterial PPE family.</text>
</comment>
<dbReference type="AlphaFoldDB" id="A0A7I7MLF5"/>
<dbReference type="PANTHER" id="PTHR46766:SF1">
    <property type="entry name" value="GLUTAMINE-RICH PROTEIN 2"/>
    <property type="match status" value="1"/>
</dbReference>
<dbReference type="Pfam" id="PF00823">
    <property type="entry name" value="PPE"/>
    <property type="match status" value="1"/>
</dbReference>
<feature type="domain" description="PPE" evidence="3">
    <location>
        <begin position="2"/>
        <end position="166"/>
    </location>
</feature>
<protein>
    <recommendedName>
        <fullName evidence="3">PPE domain-containing protein</fullName>
    </recommendedName>
</protein>
<dbReference type="InterPro" id="IPR000030">
    <property type="entry name" value="PPE_dom"/>
</dbReference>
<accession>A0A7I7MLF5</accession>
<reference evidence="4 5" key="1">
    <citation type="journal article" date="2019" name="Emerg. Microbes Infect.">
        <title>Comprehensive subspecies identification of 175 nontuberculous mycobacteria species based on 7547 genomic profiles.</title>
        <authorList>
            <person name="Matsumoto Y."/>
            <person name="Kinjo T."/>
            <person name="Motooka D."/>
            <person name="Nabeya D."/>
            <person name="Jung N."/>
            <person name="Uechi K."/>
            <person name="Horii T."/>
            <person name="Iida T."/>
            <person name="Fujita J."/>
            <person name="Nakamura S."/>
        </authorList>
    </citation>
    <scope>NUCLEOTIDE SEQUENCE [LARGE SCALE GENOMIC DNA]</scope>
    <source>
        <strain evidence="4 5">JCM 14233</strain>
    </source>
</reference>
<dbReference type="InterPro" id="IPR002989">
    <property type="entry name" value="Mycobac_pentapep"/>
</dbReference>
<gene>
    <name evidence="4" type="ORF">MSHI_00150</name>
</gene>
<name>A0A7I7MLF5_9MYCO</name>
<dbReference type="Proteomes" id="UP000467236">
    <property type="component" value="Chromosome"/>
</dbReference>
<evidence type="ECO:0000313" key="5">
    <source>
        <dbReference type="Proteomes" id="UP000467236"/>
    </source>
</evidence>
<dbReference type="Pfam" id="PF01469">
    <property type="entry name" value="Pentapeptide_2"/>
    <property type="match status" value="1"/>
</dbReference>
<evidence type="ECO:0000256" key="2">
    <source>
        <dbReference type="SAM" id="MobiDB-lite"/>
    </source>
</evidence>
<dbReference type="KEGG" id="mshj:MSHI_00150"/>
<dbReference type="GO" id="GO:0052572">
    <property type="term" value="P:response to host immune response"/>
    <property type="evidence" value="ECO:0007669"/>
    <property type="project" value="TreeGrafter"/>
</dbReference>
<dbReference type="FunFam" id="1.20.1260.20:FF:000001">
    <property type="entry name" value="PPE family protein PPE41"/>
    <property type="match status" value="1"/>
</dbReference>
<sequence>MNFSVLPPEVNSGLIFAGAGSGPMLATAAAWDGLAGELASAAGSFGSVISGLTDQAWQGPAAQAMTGVARTYAAWLSVAAAQAEQASGQAKAVAAVFDVARAATVHPVVVAANRSELVSLVVSNLFGQNAPAIAAAEAAYELMWAQDVAAMAGYHAEASTAVASLTPWAAASEGIYIYVPFLDGTINLTLGNIGALNLGLGNIGNLNLGSGNTGSFNLGTGNFGALNLGSGNGSSGQGLSGAQPRKCQPGQRQHW</sequence>
<evidence type="ECO:0000259" key="3">
    <source>
        <dbReference type="Pfam" id="PF00823"/>
    </source>
</evidence>
<organism evidence="4 5">
    <name type="scientific">Mycobacterium shinjukuense</name>
    <dbReference type="NCBI Taxonomy" id="398694"/>
    <lineage>
        <taxon>Bacteria</taxon>
        <taxon>Bacillati</taxon>
        <taxon>Actinomycetota</taxon>
        <taxon>Actinomycetes</taxon>
        <taxon>Mycobacteriales</taxon>
        <taxon>Mycobacteriaceae</taxon>
        <taxon>Mycobacterium</taxon>
    </lineage>
</organism>